<evidence type="ECO:0000313" key="1">
    <source>
        <dbReference type="EMBL" id="KAJ8274551.1"/>
    </source>
</evidence>
<organism evidence="1 2">
    <name type="scientific">Conger conger</name>
    <name type="common">Conger eel</name>
    <name type="synonym">Muraena conger</name>
    <dbReference type="NCBI Taxonomy" id="82655"/>
    <lineage>
        <taxon>Eukaryota</taxon>
        <taxon>Metazoa</taxon>
        <taxon>Chordata</taxon>
        <taxon>Craniata</taxon>
        <taxon>Vertebrata</taxon>
        <taxon>Euteleostomi</taxon>
        <taxon>Actinopterygii</taxon>
        <taxon>Neopterygii</taxon>
        <taxon>Teleostei</taxon>
        <taxon>Anguilliformes</taxon>
        <taxon>Congridae</taxon>
        <taxon>Conger</taxon>
    </lineage>
</organism>
<keyword evidence="2" id="KW-1185">Reference proteome</keyword>
<protein>
    <submittedName>
        <fullName evidence="1">Uncharacterized protein</fullName>
    </submittedName>
</protein>
<sequence>MQETSSDLGVDTAASPALQLRSLLYALLSGGYAPALRCASRGGCVEKNIWRASNPHSLQPVQQTHWVKREGRALIATTIQSVSLAAFM</sequence>
<dbReference type="Proteomes" id="UP001152803">
    <property type="component" value="Unassembled WGS sequence"/>
</dbReference>
<comment type="caution">
    <text evidence="1">The sequence shown here is derived from an EMBL/GenBank/DDBJ whole genome shotgun (WGS) entry which is preliminary data.</text>
</comment>
<accession>A0A9Q1I077</accession>
<gene>
    <name evidence="1" type="ORF">COCON_G00091760</name>
</gene>
<dbReference type="EMBL" id="JAFJMO010000006">
    <property type="protein sequence ID" value="KAJ8274551.1"/>
    <property type="molecule type" value="Genomic_DNA"/>
</dbReference>
<evidence type="ECO:0000313" key="2">
    <source>
        <dbReference type="Proteomes" id="UP001152803"/>
    </source>
</evidence>
<proteinExistence type="predicted"/>
<reference evidence="1" key="1">
    <citation type="journal article" date="2023" name="Science">
        <title>Genome structures resolve the early diversification of teleost fishes.</title>
        <authorList>
            <person name="Parey E."/>
            <person name="Louis A."/>
            <person name="Montfort J."/>
            <person name="Bouchez O."/>
            <person name="Roques C."/>
            <person name="Iampietro C."/>
            <person name="Lluch J."/>
            <person name="Castinel A."/>
            <person name="Donnadieu C."/>
            <person name="Desvignes T."/>
            <person name="Floi Bucao C."/>
            <person name="Jouanno E."/>
            <person name="Wen M."/>
            <person name="Mejri S."/>
            <person name="Dirks R."/>
            <person name="Jansen H."/>
            <person name="Henkel C."/>
            <person name="Chen W.J."/>
            <person name="Zahm M."/>
            <person name="Cabau C."/>
            <person name="Klopp C."/>
            <person name="Thompson A.W."/>
            <person name="Robinson-Rechavi M."/>
            <person name="Braasch I."/>
            <person name="Lecointre G."/>
            <person name="Bobe J."/>
            <person name="Postlethwait J.H."/>
            <person name="Berthelot C."/>
            <person name="Roest Crollius H."/>
            <person name="Guiguen Y."/>
        </authorList>
    </citation>
    <scope>NUCLEOTIDE SEQUENCE</scope>
    <source>
        <strain evidence="1">Concon-B</strain>
    </source>
</reference>
<name>A0A9Q1I077_CONCO</name>
<dbReference type="AlphaFoldDB" id="A0A9Q1I077"/>